<dbReference type="Pfam" id="PF03632">
    <property type="entry name" value="Glyco_hydro_65m"/>
    <property type="match status" value="1"/>
</dbReference>
<evidence type="ECO:0000256" key="5">
    <source>
        <dbReference type="SAM" id="MobiDB-lite"/>
    </source>
</evidence>
<dbReference type="SUPFAM" id="SSF74650">
    <property type="entry name" value="Galactose mutarotase-like"/>
    <property type="match status" value="1"/>
</dbReference>
<feature type="domain" description="Glycoside hydrolase family 65 central catalytic" evidence="6">
    <location>
        <begin position="332"/>
        <end position="682"/>
    </location>
</feature>
<dbReference type="EMBL" id="CP049257">
    <property type="protein sequence ID" value="QIG44653.1"/>
    <property type="molecule type" value="Genomic_DNA"/>
</dbReference>
<evidence type="ECO:0000256" key="4">
    <source>
        <dbReference type="PIRSR" id="PIRSR036289-51"/>
    </source>
</evidence>
<dbReference type="PANTHER" id="PTHR11051:SF13">
    <property type="entry name" value="GLYCOSYL TRANSFERASE"/>
    <property type="match status" value="1"/>
</dbReference>
<dbReference type="Pfam" id="PF03636">
    <property type="entry name" value="Glyco_hydro_65N"/>
    <property type="match status" value="1"/>
</dbReference>
<feature type="compositionally biased region" description="Pro residues" evidence="5">
    <location>
        <begin position="771"/>
        <end position="785"/>
    </location>
</feature>
<dbReference type="SUPFAM" id="SSF48208">
    <property type="entry name" value="Six-hairpin glycosidases"/>
    <property type="match status" value="1"/>
</dbReference>
<feature type="region of interest" description="Disordered" evidence="5">
    <location>
        <begin position="764"/>
        <end position="785"/>
    </location>
</feature>
<dbReference type="InterPro" id="IPR008928">
    <property type="entry name" value="6-hairpin_glycosidase_sf"/>
</dbReference>
<dbReference type="GO" id="GO:0016757">
    <property type="term" value="F:glycosyltransferase activity"/>
    <property type="evidence" value="ECO:0007669"/>
    <property type="project" value="UniProtKB-ARBA"/>
</dbReference>
<evidence type="ECO:0000259" key="6">
    <source>
        <dbReference type="Pfam" id="PF03632"/>
    </source>
</evidence>
<proteinExistence type="inferred from homology"/>
<feature type="domain" description="Glycoside hydrolase family 65 C-terminal" evidence="7">
    <location>
        <begin position="692"/>
        <end position="753"/>
    </location>
</feature>
<dbReference type="InterPro" id="IPR017045">
    <property type="entry name" value="Malt_Pase/Glycosyl_Hdrlase"/>
</dbReference>
<dbReference type="AlphaFoldDB" id="A0A6G6WHM8"/>
<dbReference type="Gene3D" id="2.60.420.10">
    <property type="entry name" value="Maltose phosphorylase, domain 3"/>
    <property type="match status" value="1"/>
</dbReference>
<evidence type="ECO:0000256" key="2">
    <source>
        <dbReference type="ARBA" id="ARBA00023295"/>
    </source>
</evidence>
<dbReference type="Gene3D" id="1.50.10.10">
    <property type="match status" value="1"/>
</dbReference>
<dbReference type="KEGG" id="nano:G5V58_19385"/>
<gene>
    <name evidence="9" type="ORF">G5V58_19385</name>
</gene>
<dbReference type="PANTHER" id="PTHR11051">
    <property type="entry name" value="GLYCOSYL HYDROLASE-RELATED"/>
    <property type="match status" value="1"/>
</dbReference>
<dbReference type="PIRSF" id="PIRSF036289">
    <property type="entry name" value="Glycosyl_hydrolase_malt_phosph"/>
    <property type="match status" value="1"/>
</dbReference>
<keyword evidence="10" id="KW-1185">Reference proteome</keyword>
<organism evidence="9 10">
    <name type="scientific">Nocardioides anomalus</name>
    <dbReference type="NCBI Taxonomy" id="2712223"/>
    <lineage>
        <taxon>Bacteria</taxon>
        <taxon>Bacillati</taxon>
        <taxon>Actinomycetota</taxon>
        <taxon>Actinomycetes</taxon>
        <taxon>Propionibacteriales</taxon>
        <taxon>Nocardioidaceae</taxon>
        <taxon>Nocardioides</taxon>
    </lineage>
</organism>
<feature type="binding site" evidence="4">
    <location>
        <begin position="366"/>
        <end position="367"/>
    </location>
    <ligand>
        <name>substrate</name>
    </ligand>
</feature>
<sequence>MSTPTTPAKAPYPVEAWVVREPELDLDRLAITESVFALSNGHIGLRGNLDEGDPHGLPGSYLSSYYESRPLPYAESAYGNPEDGQTVVNVTDGKLFRVLVDDEPFDVRYGELERHERVLDLRAGTLHREVEWVTPAGQRVRIRSTRLVSFTHRSIVAIRHEVEAVDQPLRVIVQSELVANETVPVADDDPRVAAAMESPLESEEHFGDTTRAHLVHITKGSRQRMASAMDHHVHGPDGTEVSTEAHADWARTTVGCRLEPGESLVITKYVSYGWSSQRTVPALRDQVAAALTSAAQEGWDSMLEAQRAYLDAFWETADVVVEGDDEVQQAVRFALFHVLQAGARAERRAIAAKGLTGPGYDGHAFWDTEMFVLPVLSYVHPDAASDALLWRYSTLDLARERAQQLGLAGAAFAWRTIRGQECSAYWPAGTAAFHVNADVVDALVRYVHATGDEAFERDVATEVLVEVARLWMSLGHHDRHGAFRIQGVTGPDEYSALADDNVYTNLMAQRSLRAAAVVAQRHREVATRLAVTDDEIAAWETAADLVLVAFNDELGVHEQATGFSDLAPWDFERHHDYPLLLSEPYGELYRRQVVKQADLVLALHWRGDAFTPVEKARAFAYYEPITVRDSSLSACTQAVVAAEVGHLELAHEYLAEAALMDLRNLAHNTKDGLHIASLAGTWLGLVAGFGGLRDHDGRLTFAPALPHGITRLSFSLLWRGSRLTVSAEPARTTYAVADGDEPVTLGHAGQQVTIAPGEPVTLANRHVEPLTPVPTQPPGREPYRR</sequence>
<dbReference type="Proteomes" id="UP000502996">
    <property type="component" value="Chromosome"/>
</dbReference>
<dbReference type="InterPro" id="IPR005196">
    <property type="entry name" value="Glyco_hydro_65_N"/>
</dbReference>
<dbReference type="GO" id="GO:0030246">
    <property type="term" value="F:carbohydrate binding"/>
    <property type="evidence" value="ECO:0007669"/>
    <property type="project" value="InterPro"/>
</dbReference>
<reference evidence="9 10" key="1">
    <citation type="submission" date="2020-02" db="EMBL/GenBank/DDBJ databases">
        <title>Full genome sequence of Nocardioides sp. R-3366.</title>
        <authorList>
            <person name="Im W.-T."/>
        </authorList>
    </citation>
    <scope>NUCLEOTIDE SEQUENCE [LARGE SCALE GENOMIC DNA]</scope>
    <source>
        <strain evidence="9 10">R-3366</strain>
    </source>
</reference>
<evidence type="ECO:0000259" key="8">
    <source>
        <dbReference type="Pfam" id="PF03636"/>
    </source>
</evidence>
<dbReference type="InterPro" id="IPR037018">
    <property type="entry name" value="GH65_N"/>
</dbReference>
<evidence type="ECO:0000256" key="1">
    <source>
        <dbReference type="ARBA" id="ARBA00006768"/>
    </source>
</evidence>
<evidence type="ECO:0000313" key="9">
    <source>
        <dbReference type="EMBL" id="QIG44653.1"/>
    </source>
</evidence>
<evidence type="ECO:0000259" key="7">
    <source>
        <dbReference type="Pfam" id="PF03633"/>
    </source>
</evidence>
<dbReference type="Pfam" id="PF03633">
    <property type="entry name" value="Glyco_hydro_65C"/>
    <property type="match status" value="1"/>
</dbReference>
<dbReference type="RefSeq" id="WP_165236414.1">
    <property type="nucleotide sequence ID" value="NZ_CP049257.1"/>
</dbReference>
<protein>
    <submittedName>
        <fullName evidence="9">Glycoside hydrolase family 65 protein</fullName>
    </submittedName>
</protein>
<evidence type="ECO:0000256" key="3">
    <source>
        <dbReference type="PIRSR" id="PIRSR036289-50"/>
    </source>
</evidence>
<keyword evidence="9" id="KW-0378">Hydrolase</keyword>
<dbReference type="InterPro" id="IPR005194">
    <property type="entry name" value="Glyco_hydro_65_C"/>
</dbReference>
<dbReference type="InterPro" id="IPR005195">
    <property type="entry name" value="Glyco_hydro_65_M"/>
</dbReference>
<dbReference type="GO" id="GO:0004553">
    <property type="term" value="F:hydrolase activity, hydrolyzing O-glycosyl compounds"/>
    <property type="evidence" value="ECO:0007669"/>
    <property type="project" value="TreeGrafter"/>
</dbReference>
<comment type="similarity">
    <text evidence="1">Belongs to the glycosyl hydrolase 65 family.</text>
</comment>
<accession>A0A6G6WHM8</accession>
<name>A0A6G6WHM8_9ACTN</name>
<keyword evidence="2" id="KW-0326">Glycosidase</keyword>
<evidence type="ECO:0000313" key="10">
    <source>
        <dbReference type="Proteomes" id="UP000502996"/>
    </source>
</evidence>
<feature type="domain" description="Glycoside hydrolase family 65 N-terminal" evidence="8">
    <location>
        <begin position="21"/>
        <end position="275"/>
    </location>
</feature>
<feature type="binding site" evidence="4">
    <location>
        <begin position="595"/>
        <end position="596"/>
    </location>
    <ligand>
        <name>substrate</name>
    </ligand>
</feature>
<dbReference type="InterPro" id="IPR011013">
    <property type="entry name" value="Gal_mutarotase_sf_dom"/>
</dbReference>
<feature type="active site" description="Proton donor" evidence="3">
    <location>
        <position position="493"/>
    </location>
</feature>
<dbReference type="GO" id="GO:0005975">
    <property type="term" value="P:carbohydrate metabolic process"/>
    <property type="evidence" value="ECO:0007669"/>
    <property type="project" value="InterPro"/>
</dbReference>
<dbReference type="InterPro" id="IPR012341">
    <property type="entry name" value="6hp_glycosidase-like_sf"/>
</dbReference>
<dbReference type="Gene3D" id="2.70.98.40">
    <property type="entry name" value="Glycoside hydrolase, family 65, N-terminal domain"/>
    <property type="match status" value="1"/>
</dbReference>